<sequence>MKTLAIQQPIKQLRQRLRLLGPADMLVIALLSTSCAVLSALHQQVYQPDISLSYLLASFTEYAKVFNLIGFSLVFIYLLLMPAPSQSVSFYRMAAIGTLTFLLSWALSMLLFPWDKTLLPPLWEAATYLLRILLSSVWVIFVLLYLKNRFTQPQFQQLQQQIHETAQQRDQAEMELHLLQAQLEPHFFFNTLANMHNLIDLDPEKAKLLLEELTSYLRASIPQFRQPFIPLAEEVSIIERYLAIQKIRFGSRLEYKLNISPNAADAMVLPMSVLTLVENAIKHGLEKITGTGQIQLSARIAQQQLQIEVSDSAAQPLQTQQGTGLNNLQARLQAAYGQAGHFSIRVQPGQCTIAQLGVPLHG</sequence>
<dbReference type="InterPro" id="IPR036890">
    <property type="entry name" value="HATPase_C_sf"/>
</dbReference>
<keyword evidence="4" id="KW-0418">Kinase</keyword>
<dbReference type="Gene3D" id="3.30.565.10">
    <property type="entry name" value="Histidine kinase-like ATPase, C-terminal domain"/>
    <property type="match status" value="1"/>
</dbReference>
<dbReference type="Proteomes" id="UP000198773">
    <property type="component" value="Unassembled WGS sequence"/>
</dbReference>
<dbReference type="GO" id="GO:0000155">
    <property type="term" value="F:phosphorelay sensor kinase activity"/>
    <property type="evidence" value="ECO:0007669"/>
    <property type="project" value="InterPro"/>
</dbReference>
<dbReference type="InterPro" id="IPR010559">
    <property type="entry name" value="Sig_transdc_His_kin_internal"/>
</dbReference>
<feature type="transmembrane region" description="Helical" evidence="2">
    <location>
        <begin position="21"/>
        <end position="42"/>
    </location>
</feature>
<organism evidence="4 5">
    <name type="scientific">Alkalimonas amylolytica</name>
    <dbReference type="NCBI Taxonomy" id="152573"/>
    <lineage>
        <taxon>Bacteria</taxon>
        <taxon>Pseudomonadati</taxon>
        <taxon>Pseudomonadota</taxon>
        <taxon>Gammaproteobacteria</taxon>
        <taxon>Alkalimonas</taxon>
    </lineage>
</organism>
<dbReference type="Pfam" id="PF06580">
    <property type="entry name" value="His_kinase"/>
    <property type="match status" value="1"/>
</dbReference>
<dbReference type="OrthoDB" id="2514702at2"/>
<evidence type="ECO:0000259" key="3">
    <source>
        <dbReference type="Pfam" id="PF06580"/>
    </source>
</evidence>
<protein>
    <submittedName>
        <fullName evidence="4">Histidine kinase</fullName>
    </submittedName>
</protein>
<reference evidence="4 5" key="1">
    <citation type="submission" date="2016-10" db="EMBL/GenBank/DDBJ databases">
        <authorList>
            <person name="de Groot N.N."/>
        </authorList>
    </citation>
    <scope>NUCLEOTIDE SEQUENCE [LARGE SCALE GENOMIC DNA]</scope>
    <source>
        <strain evidence="4 5">CGMCC 1.3430</strain>
    </source>
</reference>
<feature type="transmembrane region" description="Helical" evidence="2">
    <location>
        <begin position="93"/>
        <end position="114"/>
    </location>
</feature>
<keyword evidence="2" id="KW-1133">Transmembrane helix</keyword>
<dbReference type="AlphaFoldDB" id="A0A1H3XL40"/>
<keyword evidence="1" id="KW-0175">Coiled coil</keyword>
<dbReference type="PANTHER" id="PTHR34220:SF9">
    <property type="entry name" value="SIGNAL TRANSDUCTION HISTIDINE KINASE INTERNAL REGION DOMAIN-CONTAINING PROTEIN"/>
    <property type="match status" value="1"/>
</dbReference>
<keyword evidence="2" id="KW-0472">Membrane</keyword>
<dbReference type="SUPFAM" id="SSF55874">
    <property type="entry name" value="ATPase domain of HSP90 chaperone/DNA topoisomerase II/histidine kinase"/>
    <property type="match status" value="1"/>
</dbReference>
<dbReference type="GO" id="GO:0016020">
    <property type="term" value="C:membrane"/>
    <property type="evidence" value="ECO:0007669"/>
    <property type="project" value="InterPro"/>
</dbReference>
<accession>A0A1H3XL40</accession>
<dbReference type="STRING" id="152573.SAMN04488051_101267"/>
<keyword evidence="4" id="KW-0808">Transferase</keyword>
<evidence type="ECO:0000256" key="1">
    <source>
        <dbReference type="SAM" id="Coils"/>
    </source>
</evidence>
<evidence type="ECO:0000313" key="4">
    <source>
        <dbReference type="EMBL" id="SDZ99324.1"/>
    </source>
</evidence>
<name>A0A1H3XL40_ALKAM</name>
<dbReference type="PROSITE" id="PS51257">
    <property type="entry name" value="PROKAR_LIPOPROTEIN"/>
    <property type="match status" value="1"/>
</dbReference>
<dbReference type="RefSeq" id="WP_091338262.1">
    <property type="nucleotide sequence ID" value="NZ_FNRM01000001.1"/>
</dbReference>
<keyword evidence="5" id="KW-1185">Reference proteome</keyword>
<keyword evidence="2" id="KW-0812">Transmembrane</keyword>
<evidence type="ECO:0000313" key="5">
    <source>
        <dbReference type="Proteomes" id="UP000198773"/>
    </source>
</evidence>
<dbReference type="PANTHER" id="PTHR34220">
    <property type="entry name" value="SENSOR HISTIDINE KINASE YPDA"/>
    <property type="match status" value="1"/>
</dbReference>
<feature type="transmembrane region" description="Helical" evidence="2">
    <location>
        <begin position="62"/>
        <end position="81"/>
    </location>
</feature>
<feature type="transmembrane region" description="Helical" evidence="2">
    <location>
        <begin position="126"/>
        <end position="146"/>
    </location>
</feature>
<dbReference type="EMBL" id="FNRM01000001">
    <property type="protein sequence ID" value="SDZ99324.1"/>
    <property type="molecule type" value="Genomic_DNA"/>
</dbReference>
<dbReference type="InterPro" id="IPR050640">
    <property type="entry name" value="Bact_2-comp_sensor_kinase"/>
</dbReference>
<feature type="domain" description="Signal transduction histidine kinase internal region" evidence="3">
    <location>
        <begin position="174"/>
        <end position="253"/>
    </location>
</feature>
<feature type="coiled-coil region" evidence="1">
    <location>
        <begin position="155"/>
        <end position="182"/>
    </location>
</feature>
<proteinExistence type="predicted"/>
<gene>
    <name evidence="4" type="ORF">SAMN04488051_101267</name>
</gene>
<evidence type="ECO:0000256" key="2">
    <source>
        <dbReference type="SAM" id="Phobius"/>
    </source>
</evidence>